<feature type="chain" id="PRO_5021799045" evidence="1">
    <location>
        <begin position="22"/>
        <end position="317"/>
    </location>
</feature>
<dbReference type="Proteomes" id="UP000319817">
    <property type="component" value="Chromosome"/>
</dbReference>
<proteinExistence type="predicted"/>
<dbReference type="Gene3D" id="3.40.50.1110">
    <property type="entry name" value="SGNH hydrolase"/>
    <property type="match status" value="1"/>
</dbReference>
<accession>A0A517NNB4</accession>
<dbReference type="EMBL" id="CP036526">
    <property type="protein sequence ID" value="QDT08600.1"/>
    <property type="molecule type" value="Genomic_DNA"/>
</dbReference>
<dbReference type="AlphaFoldDB" id="A0A517NNB4"/>
<keyword evidence="4" id="KW-1185">Reference proteome</keyword>
<dbReference type="PANTHER" id="PTHR30383:SF5">
    <property type="entry name" value="SGNH HYDROLASE-TYPE ESTERASE DOMAIN-CONTAINING PROTEIN"/>
    <property type="match status" value="1"/>
</dbReference>
<dbReference type="SUPFAM" id="SSF52266">
    <property type="entry name" value="SGNH hydrolase"/>
    <property type="match status" value="1"/>
</dbReference>
<dbReference type="GO" id="GO:0004622">
    <property type="term" value="F:phosphatidylcholine lysophospholipase activity"/>
    <property type="evidence" value="ECO:0007669"/>
    <property type="project" value="TreeGrafter"/>
</dbReference>
<dbReference type="InterPro" id="IPR013830">
    <property type="entry name" value="SGNH_hydro"/>
</dbReference>
<reference evidence="3 4" key="1">
    <citation type="submission" date="2019-02" db="EMBL/GenBank/DDBJ databases">
        <title>Deep-cultivation of Planctomycetes and their phenomic and genomic characterization uncovers novel biology.</title>
        <authorList>
            <person name="Wiegand S."/>
            <person name="Jogler M."/>
            <person name="Boedeker C."/>
            <person name="Pinto D."/>
            <person name="Vollmers J."/>
            <person name="Rivas-Marin E."/>
            <person name="Kohn T."/>
            <person name="Peeters S.H."/>
            <person name="Heuer A."/>
            <person name="Rast P."/>
            <person name="Oberbeckmann S."/>
            <person name="Bunk B."/>
            <person name="Jeske O."/>
            <person name="Meyerdierks A."/>
            <person name="Storesund J.E."/>
            <person name="Kallscheuer N."/>
            <person name="Luecker S."/>
            <person name="Lage O.M."/>
            <person name="Pohl T."/>
            <person name="Merkel B.J."/>
            <person name="Hornburger P."/>
            <person name="Mueller R.-W."/>
            <person name="Bruemmer F."/>
            <person name="Labrenz M."/>
            <person name="Spormann A.M."/>
            <person name="Op den Camp H."/>
            <person name="Overmann J."/>
            <person name="Amann R."/>
            <person name="Jetten M.S.M."/>
            <person name="Mascher T."/>
            <person name="Medema M.H."/>
            <person name="Devos D.P."/>
            <person name="Kaster A.-K."/>
            <person name="Ovreas L."/>
            <person name="Rohde M."/>
            <person name="Galperin M.Y."/>
            <person name="Jogler C."/>
        </authorList>
    </citation>
    <scope>NUCLEOTIDE SEQUENCE [LARGE SCALE GENOMIC DNA]</scope>
    <source>
        <strain evidence="3 4">K23_9</strain>
    </source>
</reference>
<evidence type="ECO:0000313" key="3">
    <source>
        <dbReference type="EMBL" id="QDT08600.1"/>
    </source>
</evidence>
<dbReference type="CDD" id="cd01834">
    <property type="entry name" value="SGNH_hydrolase_like_2"/>
    <property type="match status" value="1"/>
</dbReference>
<sequence precursor="true">MSFPKCLCVVFVLFASSYSAAEQSSAIKDAKRIVFLGDSNTFAGHFVVVVEAHLRMQLGKDTPEIINLGLGSETCNGMSEPIHPFPRPNVHERIDRALSKIKPDVVVACYGMNDGIYHPPSDKVFAAYREGIDKIISKVNASGAKLVLMTPPAFDALPLQKKGKLRPLGAKEYSWKTIYENYDEVIKQFADYVNDQSDRVELVVDLHGPISDYVADKRETDPGFTLSGDGVHVNNQGHRVLAHAILKTWGFDFSQQPDAELVNLIKSRQTLMRDAWLSEVGHLRPGIKAGLPIKEAEQRATEIDRKISEQRQQTVAN</sequence>
<dbReference type="PANTHER" id="PTHR30383">
    <property type="entry name" value="THIOESTERASE 1/PROTEASE 1/LYSOPHOSPHOLIPASE L1"/>
    <property type="match status" value="1"/>
</dbReference>
<evidence type="ECO:0000259" key="2">
    <source>
        <dbReference type="Pfam" id="PF13472"/>
    </source>
</evidence>
<keyword evidence="1" id="KW-0732">Signal</keyword>
<dbReference type="RefSeq" id="WP_145416120.1">
    <property type="nucleotide sequence ID" value="NZ_CP036526.1"/>
</dbReference>
<name>A0A517NNB4_9BACT</name>
<evidence type="ECO:0000313" key="4">
    <source>
        <dbReference type="Proteomes" id="UP000319817"/>
    </source>
</evidence>
<dbReference type="InterPro" id="IPR051532">
    <property type="entry name" value="Ester_Hydrolysis_Enzymes"/>
</dbReference>
<dbReference type="Pfam" id="PF13472">
    <property type="entry name" value="Lipase_GDSL_2"/>
    <property type="match status" value="1"/>
</dbReference>
<gene>
    <name evidence="3" type="ORF">K239x_05400</name>
</gene>
<feature type="domain" description="SGNH hydrolase-type esterase" evidence="2">
    <location>
        <begin position="35"/>
        <end position="240"/>
    </location>
</feature>
<dbReference type="OrthoDB" id="2513075at2"/>
<organism evidence="3 4">
    <name type="scientific">Stieleria marina</name>
    <dbReference type="NCBI Taxonomy" id="1930275"/>
    <lineage>
        <taxon>Bacteria</taxon>
        <taxon>Pseudomonadati</taxon>
        <taxon>Planctomycetota</taxon>
        <taxon>Planctomycetia</taxon>
        <taxon>Pirellulales</taxon>
        <taxon>Pirellulaceae</taxon>
        <taxon>Stieleria</taxon>
    </lineage>
</organism>
<protein>
    <submittedName>
        <fullName evidence="3">GDSL-like Lipase/Acylhydrolase</fullName>
    </submittedName>
</protein>
<dbReference type="InterPro" id="IPR036514">
    <property type="entry name" value="SGNH_hydro_sf"/>
</dbReference>
<keyword evidence="3" id="KW-0378">Hydrolase</keyword>
<feature type="signal peptide" evidence="1">
    <location>
        <begin position="1"/>
        <end position="21"/>
    </location>
</feature>
<evidence type="ECO:0000256" key="1">
    <source>
        <dbReference type="SAM" id="SignalP"/>
    </source>
</evidence>